<feature type="transmembrane region" description="Helical" evidence="1">
    <location>
        <begin position="42"/>
        <end position="59"/>
    </location>
</feature>
<keyword evidence="1" id="KW-0472">Membrane</keyword>
<comment type="caution">
    <text evidence="2">The sequence shown here is derived from an EMBL/GenBank/DDBJ whole genome shotgun (WGS) entry which is preliminary data.</text>
</comment>
<gene>
    <name evidence="2" type="ORF">FRUB_06759</name>
</gene>
<reference evidence="3" key="1">
    <citation type="submission" date="2017-06" db="EMBL/GenBank/DDBJ databases">
        <title>Genome analysis of Fimbriiglobus ruber SP5, the first member of the order Planctomycetales with confirmed chitinolytic capability.</title>
        <authorList>
            <person name="Ravin N.V."/>
            <person name="Rakitin A.L."/>
            <person name="Ivanova A.A."/>
            <person name="Beletsky A.V."/>
            <person name="Kulichevskaya I.S."/>
            <person name="Mardanov A.V."/>
            <person name="Dedysh S.N."/>
        </authorList>
    </citation>
    <scope>NUCLEOTIDE SEQUENCE [LARGE SCALE GENOMIC DNA]</scope>
    <source>
        <strain evidence="3">SP5</strain>
    </source>
</reference>
<dbReference type="RefSeq" id="WP_088257510.1">
    <property type="nucleotide sequence ID" value="NZ_NIDE01000014.1"/>
</dbReference>
<dbReference type="AlphaFoldDB" id="A0A225DKB7"/>
<keyword evidence="1" id="KW-1133">Transmembrane helix</keyword>
<name>A0A225DKB7_9BACT</name>
<dbReference type="Pfam" id="PF04238">
    <property type="entry name" value="DUF420"/>
    <property type="match status" value="1"/>
</dbReference>
<dbReference type="InterPro" id="IPR007352">
    <property type="entry name" value="DUF420"/>
</dbReference>
<dbReference type="EMBL" id="NIDE01000014">
    <property type="protein sequence ID" value="OWK37639.1"/>
    <property type="molecule type" value="Genomic_DNA"/>
</dbReference>
<evidence type="ECO:0000256" key="1">
    <source>
        <dbReference type="SAM" id="Phobius"/>
    </source>
</evidence>
<protein>
    <recommendedName>
        <fullName evidence="4">DUF420 domain-containing protein</fullName>
    </recommendedName>
</protein>
<evidence type="ECO:0000313" key="2">
    <source>
        <dbReference type="EMBL" id="OWK37639.1"/>
    </source>
</evidence>
<keyword evidence="3" id="KW-1185">Reference proteome</keyword>
<accession>A0A225DKB7</accession>
<sequence length="132" mass="14508">MPTGPEIILTLKVLVTAVTVLFAASLWAIATGRRKLHGRINTVFFVLTLTTVLGFELLIRLGTDITSQFSDEAKRALTIHLYFAVPSALLLPVQLYTGVTHRRSFHIAVGTLFLILWTGTFVTGLFFLPHGG</sequence>
<keyword evidence="1" id="KW-0812">Transmembrane</keyword>
<organism evidence="2 3">
    <name type="scientific">Fimbriiglobus ruber</name>
    <dbReference type="NCBI Taxonomy" id="1908690"/>
    <lineage>
        <taxon>Bacteria</taxon>
        <taxon>Pseudomonadati</taxon>
        <taxon>Planctomycetota</taxon>
        <taxon>Planctomycetia</taxon>
        <taxon>Gemmatales</taxon>
        <taxon>Gemmataceae</taxon>
        <taxon>Fimbriiglobus</taxon>
    </lineage>
</organism>
<evidence type="ECO:0000313" key="3">
    <source>
        <dbReference type="Proteomes" id="UP000214646"/>
    </source>
</evidence>
<dbReference type="OrthoDB" id="284865at2"/>
<feature type="transmembrane region" description="Helical" evidence="1">
    <location>
        <begin position="105"/>
        <end position="128"/>
    </location>
</feature>
<feature type="transmembrane region" description="Helical" evidence="1">
    <location>
        <begin position="6"/>
        <end position="30"/>
    </location>
</feature>
<dbReference type="Proteomes" id="UP000214646">
    <property type="component" value="Unassembled WGS sequence"/>
</dbReference>
<feature type="transmembrane region" description="Helical" evidence="1">
    <location>
        <begin position="79"/>
        <end position="98"/>
    </location>
</feature>
<proteinExistence type="predicted"/>
<evidence type="ECO:0008006" key="4">
    <source>
        <dbReference type="Google" id="ProtNLM"/>
    </source>
</evidence>